<feature type="binding site" evidence="12">
    <location>
        <position position="92"/>
    </location>
    <ligand>
        <name>Zn(2+)</name>
        <dbReference type="ChEBI" id="CHEBI:29105"/>
        <note>catalytic</note>
    </ligand>
</feature>
<evidence type="ECO:0000256" key="1">
    <source>
        <dbReference type="ARBA" id="ARBA00001947"/>
    </source>
</evidence>
<comment type="function">
    <text evidence="2">This enzyme scavenges exogenous and endogenous cytidine and 2'-deoxycytidine for UMP synthesis.</text>
</comment>
<organism evidence="15">
    <name type="scientific">Ignisphaera aggregans</name>
    <dbReference type="NCBI Taxonomy" id="334771"/>
    <lineage>
        <taxon>Archaea</taxon>
        <taxon>Thermoproteota</taxon>
        <taxon>Thermoprotei</taxon>
        <taxon>Desulfurococcales</taxon>
        <taxon>Desulfurococcaceae</taxon>
        <taxon>Ignisphaera</taxon>
    </lineage>
</organism>
<dbReference type="PANTHER" id="PTHR11644:SF2">
    <property type="entry name" value="CYTIDINE DEAMINASE"/>
    <property type="match status" value="1"/>
</dbReference>
<feature type="binding site" evidence="12">
    <location>
        <position position="59"/>
    </location>
    <ligand>
        <name>Zn(2+)</name>
        <dbReference type="ChEBI" id="CHEBI:29105"/>
        <note>catalytic</note>
    </ligand>
</feature>
<evidence type="ECO:0000256" key="8">
    <source>
        <dbReference type="ARBA" id="ARBA00032005"/>
    </source>
</evidence>
<evidence type="ECO:0000256" key="9">
    <source>
        <dbReference type="ARBA" id="ARBA00049558"/>
    </source>
</evidence>
<dbReference type="PANTHER" id="PTHR11644">
    <property type="entry name" value="CYTIDINE DEAMINASE"/>
    <property type="match status" value="1"/>
</dbReference>
<dbReference type="InterPro" id="IPR002125">
    <property type="entry name" value="CMP_dCMP_dom"/>
</dbReference>
<dbReference type="EMBL" id="DTCK01000034">
    <property type="protein sequence ID" value="HGQ36118.1"/>
    <property type="molecule type" value="Genomic_DNA"/>
</dbReference>
<evidence type="ECO:0000256" key="2">
    <source>
        <dbReference type="ARBA" id="ARBA00003949"/>
    </source>
</evidence>
<dbReference type="PROSITE" id="PS51747">
    <property type="entry name" value="CYT_DCMP_DEAMINASES_2"/>
    <property type="match status" value="1"/>
</dbReference>
<comment type="caution">
    <text evidence="15">The sequence shown here is derived from an EMBL/GenBank/DDBJ whole genome shotgun (WGS) entry which is preliminary data.</text>
</comment>
<dbReference type="GO" id="GO:0005829">
    <property type="term" value="C:cytosol"/>
    <property type="evidence" value="ECO:0007669"/>
    <property type="project" value="TreeGrafter"/>
</dbReference>
<keyword evidence="5 12" id="KW-0479">Metal-binding</keyword>
<dbReference type="InterPro" id="IPR050202">
    <property type="entry name" value="Cyt/Deoxycyt_deaminase"/>
</dbReference>
<dbReference type="SUPFAM" id="SSF53927">
    <property type="entry name" value="Cytidine deaminase-like"/>
    <property type="match status" value="1"/>
</dbReference>
<dbReference type="Gene3D" id="3.40.140.10">
    <property type="entry name" value="Cytidine Deaminase, domain 2"/>
    <property type="match status" value="1"/>
</dbReference>
<dbReference type="InterPro" id="IPR006262">
    <property type="entry name" value="Cyt_deam_tetra"/>
</dbReference>
<dbReference type="EMBL" id="DTBD01000029">
    <property type="protein sequence ID" value="HGQ64403.1"/>
    <property type="molecule type" value="Genomic_DNA"/>
</dbReference>
<evidence type="ECO:0000259" key="13">
    <source>
        <dbReference type="PROSITE" id="PS51747"/>
    </source>
</evidence>
<name>A0A7C4NJN7_9CREN</name>
<dbReference type="GO" id="GO:0004126">
    <property type="term" value="F:cytidine deaminase activity"/>
    <property type="evidence" value="ECO:0007669"/>
    <property type="project" value="UniProtKB-EC"/>
</dbReference>
<comment type="similarity">
    <text evidence="3">Belongs to the cytidine and deoxycytidylate deaminase family.</text>
</comment>
<reference evidence="15" key="1">
    <citation type="journal article" date="2020" name="mSystems">
        <title>Genome- and Community-Level Interaction Insights into Carbon Utilization and Element Cycling Functions of Hydrothermarchaeota in Hydrothermal Sediment.</title>
        <authorList>
            <person name="Zhou Z."/>
            <person name="Liu Y."/>
            <person name="Xu W."/>
            <person name="Pan J."/>
            <person name="Luo Z.H."/>
            <person name="Li M."/>
        </authorList>
    </citation>
    <scope>NUCLEOTIDE SEQUENCE [LARGE SCALE GENOMIC DNA]</scope>
    <source>
        <strain evidence="15">SpSt-637</strain>
        <strain evidence="14">SpSt-667</strain>
    </source>
</reference>
<dbReference type="NCBIfam" id="TIGR01354">
    <property type="entry name" value="cyt_deam_tetra"/>
    <property type="match status" value="1"/>
</dbReference>
<sequence>MVFAVEIPIDKLIKDVEKVLPNSYAPYSGIHVTAAVLTSKGNVYLGVNVENASYGLTICAERVAIASAITNGEKEFTAIVIASNTDEPLPPCGACRQVLAEFVNNDIVIISHSVNTKKSKIWRLSELLPHTFKSIYIKKPSNHKPI</sequence>
<evidence type="ECO:0000256" key="5">
    <source>
        <dbReference type="ARBA" id="ARBA00022723"/>
    </source>
</evidence>
<evidence type="ECO:0000256" key="4">
    <source>
        <dbReference type="ARBA" id="ARBA00012783"/>
    </source>
</evidence>
<dbReference type="PROSITE" id="PS00903">
    <property type="entry name" value="CYT_DCMP_DEAMINASES_1"/>
    <property type="match status" value="1"/>
</dbReference>
<dbReference type="InterPro" id="IPR016193">
    <property type="entry name" value="Cytidine_deaminase-like"/>
</dbReference>
<evidence type="ECO:0000256" key="12">
    <source>
        <dbReference type="PIRSR" id="PIRSR606262-3"/>
    </source>
</evidence>
<feature type="active site" description="Proton donor" evidence="10">
    <location>
        <position position="61"/>
    </location>
</feature>
<dbReference type="CDD" id="cd01283">
    <property type="entry name" value="cytidine_deaminase"/>
    <property type="match status" value="1"/>
</dbReference>
<evidence type="ECO:0000256" key="10">
    <source>
        <dbReference type="PIRSR" id="PIRSR606262-1"/>
    </source>
</evidence>
<dbReference type="NCBIfam" id="NF004064">
    <property type="entry name" value="PRK05578.1"/>
    <property type="match status" value="1"/>
</dbReference>
<dbReference type="Pfam" id="PF00383">
    <property type="entry name" value="dCMP_cyt_deam_1"/>
    <property type="match status" value="1"/>
</dbReference>
<feature type="domain" description="CMP/dCMP-type deaminase" evidence="13">
    <location>
        <begin position="7"/>
        <end position="135"/>
    </location>
</feature>
<dbReference type="GO" id="GO:0042802">
    <property type="term" value="F:identical protein binding"/>
    <property type="evidence" value="ECO:0007669"/>
    <property type="project" value="UniProtKB-ARBA"/>
</dbReference>
<accession>A0A7C4NJN7</accession>
<evidence type="ECO:0000256" key="11">
    <source>
        <dbReference type="PIRSR" id="PIRSR606262-2"/>
    </source>
</evidence>
<evidence type="ECO:0000256" key="6">
    <source>
        <dbReference type="ARBA" id="ARBA00022801"/>
    </source>
</evidence>
<keyword evidence="6 15" id="KW-0378">Hydrolase</keyword>
<evidence type="ECO:0000313" key="14">
    <source>
        <dbReference type="EMBL" id="HGQ36118.1"/>
    </source>
</evidence>
<evidence type="ECO:0000313" key="15">
    <source>
        <dbReference type="EMBL" id="HGQ64403.1"/>
    </source>
</evidence>
<dbReference type="GO" id="GO:0008270">
    <property type="term" value="F:zinc ion binding"/>
    <property type="evidence" value="ECO:0007669"/>
    <property type="project" value="InterPro"/>
</dbReference>
<comment type="catalytic activity">
    <reaction evidence="9">
        <text>cytidine + H2O + H(+) = uridine + NH4(+)</text>
        <dbReference type="Rhea" id="RHEA:16069"/>
        <dbReference type="ChEBI" id="CHEBI:15377"/>
        <dbReference type="ChEBI" id="CHEBI:15378"/>
        <dbReference type="ChEBI" id="CHEBI:16704"/>
        <dbReference type="ChEBI" id="CHEBI:17562"/>
        <dbReference type="ChEBI" id="CHEBI:28938"/>
        <dbReference type="EC" id="3.5.4.5"/>
    </reaction>
</comment>
<feature type="binding site" evidence="12">
    <location>
        <position position="95"/>
    </location>
    <ligand>
        <name>Zn(2+)</name>
        <dbReference type="ChEBI" id="CHEBI:29105"/>
        <note>catalytic</note>
    </ligand>
</feature>
<evidence type="ECO:0000256" key="7">
    <source>
        <dbReference type="ARBA" id="ARBA00022833"/>
    </source>
</evidence>
<gene>
    <name evidence="15" type="primary">cdd</name>
    <name evidence="15" type="ORF">ENU08_04075</name>
    <name evidence="14" type="ORF">ENU41_05505</name>
</gene>
<protein>
    <recommendedName>
        <fullName evidence="4">cytidine deaminase</fullName>
        <ecNumber evidence="4">3.5.4.5</ecNumber>
    </recommendedName>
    <alternativeName>
        <fullName evidence="8">Cytidine aminohydrolase</fullName>
    </alternativeName>
</protein>
<dbReference type="AlphaFoldDB" id="A0A7C4NJN7"/>
<feature type="binding site" evidence="11">
    <location>
        <begin position="48"/>
        <end position="54"/>
    </location>
    <ligand>
        <name>substrate</name>
    </ligand>
</feature>
<dbReference type="EC" id="3.5.4.5" evidence="4"/>
<comment type="cofactor">
    <cofactor evidence="1 12">
        <name>Zn(2+)</name>
        <dbReference type="ChEBI" id="CHEBI:29105"/>
    </cofactor>
</comment>
<keyword evidence="7 12" id="KW-0862">Zinc</keyword>
<dbReference type="FunFam" id="3.40.140.10:FF:000008">
    <property type="entry name" value="Cytidine deaminase"/>
    <property type="match status" value="1"/>
</dbReference>
<dbReference type="InterPro" id="IPR016192">
    <property type="entry name" value="APOBEC/CMP_deaminase_Zn-bd"/>
</dbReference>
<dbReference type="GO" id="GO:0072527">
    <property type="term" value="P:pyrimidine-containing compound metabolic process"/>
    <property type="evidence" value="ECO:0007669"/>
    <property type="project" value="UniProtKB-ARBA"/>
</dbReference>
<dbReference type="GO" id="GO:0055086">
    <property type="term" value="P:nucleobase-containing small molecule metabolic process"/>
    <property type="evidence" value="ECO:0007669"/>
    <property type="project" value="UniProtKB-ARBA"/>
</dbReference>
<proteinExistence type="inferred from homology"/>
<evidence type="ECO:0000256" key="3">
    <source>
        <dbReference type="ARBA" id="ARBA00006576"/>
    </source>
</evidence>